<dbReference type="InterPro" id="IPR001300">
    <property type="entry name" value="Peptidase_C2_calpain_cat"/>
</dbReference>
<dbReference type="SUPFAM" id="SSF54001">
    <property type="entry name" value="Cysteine proteinases"/>
    <property type="match status" value="1"/>
</dbReference>
<evidence type="ECO:0000256" key="5">
    <source>
        <dbReference type="ARBA" id="ARBA00022801"/>
    </source>
</evidence>
<protein>
    <submittedName>
        <fullName evidence="13">Calpain 8</fullName>
    </submittedName>
</protein>
<dbReference type="Proteomes" id="UP000472277">
    <property type="component" value="Chromosome 14"/>
</dbReference>
<dbReference type="InterPro" id="IPR022683">
    <property type="entry name" value="Calpain_III"/>
</dbReference>
<keyword evidence="4" id="KW-0677">Repeat</keyword>
<dbReference type="InterPro" id="IPR011992">
    <property type="entry name" value="EF-hand-dom_pair"/>
</dbReference>
<dbReference type="Pfam" id="PF01067">
    <property type="entry name" value="Calpain_III"/>
    <property type="match status" value="1"/>
</dbReference>
<dbReference type="Gene3D" id="2.60.120.380">
    <property type="match status" value="1"/>
</dbReference>
<evidence type="ECO:0000256" key="1">
    <source>
        <dbReference type="ARBA" id="ARBA00007623"/>
    </source>
</evidence>
<dbReference type="GO" id="GO:0005509">
    <property type="term" value="F:calcium ion binding"/>
    <property type="evidence" value="ECO:0007669"/>
    <property type="project" value="InterPro"/>
</dbReference>
<dbReference type="CDD" id="cd00214">
    <property type="entry name" value="Calpain_III"/>
    <property type="match status" value="1"/>
</dbReference>
<dbReference type="InterPro" id="IPR018247">
    <property type="entry name" value="EF_Hand_1_Ca_BS"/>
</dbReference>
<dbReference type="Ensembl" id="ENSSTUT00000105452.1">
    <property type="protein sequence ID" value="ENSSTUP00000098219.1"/>
    <property type="gene ID" value="ENSSTUG00000043473.1"/>
</dbReference>
<dbReference type="GO" id="GO:0004198">
    <property type="term" value="F:calcium-dependent cysteine-type endopeptidase activity"/>
    <property type="evidence" value="ECO:0007669"/>
    <property type="project" value="InterPro"/>
</dbReference>
<keyword evidence="3" id="KW-0479">Metal-binding</keyword>
<dbReference type="InterPro" id="IPR000169">
    <property type="entry name" value="Pept_cys_AS"/>
</dbReference>
<evidence type="ECO:0000256" key="4">
    <source>
        <dbReference type="ARBA" id="ARBA00022737"/>
    </source>
</evidence>
<dbReference type="InterPro" id="IPR038765">
    <property type="entry name" value="Papain-like_cys_pep_sf"/>
</dbReference>
<sequence length="660" mass="74848">MSSIANHLARRKATEEGEGSNDKAIPFNKQDFQTLRRECLESGKLFTDTAFPADWNSLGYNELGRYSSKTRGVEWKRPTELCSSPQFIVEGATRTDICQGALGDCWLLAALASLTLDKDILARVVPPGQSFEENYAGIFHFQFWQYGQWVDVVIDDRLPTREGKLLFVHSAEGSEFWSALLEKAYAKVNSSYEALSGGSTIEGFEDFTGGIAETYNLSKAPRYLFKIMKKALGLGSLLGCSIDITSAYETEAVTRQKLVKGHAYSITAAEEVRIIELVRIRNPWGQVEWTGAWSDDSREWDGVRPEEKSKLDHSAEDGEFWMAYSDFLRQYSKLEICNLTPDTLVSDEVGHWNHYQFEGMWRVGSTAGGCRNNAATFCSNPQFAIKLDDVDDDPHDGKDGCTFLVGLMQKDGRKERRFGRDLNTIGFSIYQYKGRTNIHLGPDVLLRQKSVAMSSTFINLREICDRFKLPPGEYVIIPSTFEPHKKGSFLLRVFSEKHTADWPADPADPDDIILYDEIASIFETVFLRYMFECMLTGIYYICLDHNQMDGNAKLGLVEFHTLWTKIQKYLEVFKSHDSDNSGTMSTHEMRGALAEAGFQLNSEVLQLIVSRYANSEYSMDFDCFMGCLIRLEMLFKMFKTLDKHDSGKIELDALQVCLHI</sequence>
<keyword evidence="14" id="KW-1185">Reference proteome</keyword>
<dbReference type="InterPro" id="IPR022684">
    <property type="entry name" value="Calpain_cysteine_protease"/>
</dbReference>
<feature type="domain" description="Calpain catalytic" evidence="11">
    <location>
        <begin position="45"/>
        <end position="340"/>
    </location>
</feature>
<dbReference type="InterPro" id="IPR022682">
    <property type="entry name" value="Calpain_domain_III"/>
</dbReference>
<comment type="similarity">
    <text evidence="1">Belongs to the peptidase C2 family.</text>
</comment>
<keyword evidence="2 9" id="KW-0645">Protease</keyword>
<evidence type="ECO:0000256" key="8">
    <source>
        <dbReference type="PIRSR" id="PIRSR622684-1"/>
    </source>
</evidence>
<feature type="active site" evidence="8 9">
    <location>
        <position position="105"/>
    </location>
</feature>
<dbReference type="CDD" id="cd00044">
    <property type="entry name" value="CysPc"/>
    <property type="match status" value="1"/>
</dbReference>
<feature type="region of interest" description="Disordered" evidence="10">
    <location>
        <begin position="1"/>
        <end position="25"/>
    </location>
</feature>
<dbReference type="PROSITE" id="PS00139">
    <property type="entry name" value="THIOL_PROTEASE_CYS"/>
    <property type="match status" value="1"/>
</dbReference>
<name>A0A674DRP4_SALTR</name>
<feature type="active site" evidence="8 9">
    <location>
        <position position="262"/>
    </location>
</feature>
<keyword evidence="7" id="KW-0106">Calcium</keyword>
<dbReference type="PROSITE" id="PS50222">
    <property type="entry name" value="EF_HAND_2"/>
    <property type="match status" value="1"/>
</dbReference>
<dbReference type="PANTHER" id="PTHR10183:SF409">
    <property type="entry name" value="CALPAIN-8"/>
    <property type="match status" value="1"/>
</dbReference>
<reference evidence="13" key="1">
    <citation type="submission" date="2025-08" db="UniProtKB">
        <authorList>
            <consortium name="Ensembl"/>
        </authorList>
    </citation>
    <scope>IDENTIFICATION</scope>
</reference>
<evidence type="ECO:0000313" key="13">
    <source>
        <dbReference type="Ensembl" id="ENSSTUP00000098219.1"/>
    </source>
</evidence>
<evidence type="ECO:0000256" key="3">
    <source>
        <dbReference type="ARBA" id="ARBA00022723"/>
    </source>
</evidence>
<dbReference type="PRINTS" id="PR00704">
    <property type="entry name" value="CALPAIN"/>
</dbReference>
<dbReference type="GO" id="GO:0006508">
    <property type="term" value="P:proteolysis"/>
    <property type="evidence" value="ECO:0007669"/>
    <property type="project" value="UniProtKB-KW"/>
</dbReference>
<dbReference type="InterPro" id="IPR002048">
    <property type="entry name" value="EF_hand_dom"/>
</dbReference>
<gene>
    <name evidence="13" type="primary">capn8</name>
</gene>
<proteinExistence type="inferred from homology"/>
<dbReference type="Gene3D" id="3.90.70.10">
    <property type="entry name" value="Cysteine proteinases"/>
    <property type="match status" value="1"/>
</dbReference>
<dbReference type="FunFam" id="2.60.120.380:FF:000001">
    <property type="entry name" value="Calpain-1 catalytic subunit"/>
    <property type="match status" value="1"/>
</dbReference>
<organism evidence="13 14">
    <name type="scientific">Salmo trutta</name>
    <name type="common">Brown trout</name>
    <dbReference type="NCBI Taxonomy" id="8032"/>
    <lineage>
        <taxon>Eukaryota</taxon>
        <taxon>Metazoa</taxon>
        <taxon>Chordata</taxon>
        <taxon>Craniata</taxon>
        <taxon>Vertebrata</taxon>
        <taxon>Euteleostomi</taxon>
        <taxon>Actinopterygii</taxon>
        <taxon>Neopterygii</taxon>
        <taxon>Teleostei</taxon>
        <taxon>Protacanthopterygii</taxon>
        <taxon>Salmoniformes</taxon>
        <taxon>Salmonidae</taxon>
        <taxon>Salmoninae</taxon>
        <taxon>Salmo</taxon>
    </lineage>
</organism>
<evidence type="ECO:0000256" key="10">
    <source>
        <dbReference type="SAM" id="MobiDB-lite"/>
    </source>
</evidence>
<dbReference type="Pfam" id="PF00648">
    <property type="entry name" value="Peptidase_C2"/>
    <property type="match status" value="1"/>
</dbReference>
<dbReference type="SUPFAM" id="SSF49758">
    <property type="entry name" value="Calpain large subunit, middle domain (domain III)"/>
    <property type="match status" value="1"/>
</dbReference>
<dbReference type="SUPFAM" id="SSF47473">
    <property type="entry name" value="EF-hand"/>
    <property type="match status" value="1"/>
</dbReference>
<dbReference type="GO" id="GO:0005737">
    <property type="term" value="C:cytoplasm"/>
    <property type="evidence" value="ECO:0007669"/>
    <property type="project" value="TreeGrafter"/>
</dbReference>
<dbReference type="SMART" id="SM00720">
    <property type="entry name" value="calpain_III"/>
    <property type="match status" value="1"/>
</dbReference>
<evidence type="ECO:0000256" key="9">
    <source>
        <dbReference type="PROSITE-ProRule" id="PRU00239"/>
    </source>
</evidence>
<feature type="domain" description="EF-hand" evidence="12">
    <location>
        <begin position="564"/>
        <end position="599"/>
    </location>
</feature>
<reference evidence="13" key="2">
    <citation type="submission" date="2025-09" db="UniProtKB">
        <authorList>
            <consortium name="Ensembl"/>
        </authorList>
    </citation>
    <scope>IDENTIFICATION</scope>
</reference>
<evidence type="ECO:0000259" key="12">
    <source>
        <dbReference type="PROSITE" id="PS50222"/>
    </source>
</evidence>
<dbReference type="InterPro" id="IPR033883">
    <property type="entry name" value="C2_III"/>
</dbReference>
<feature type="active site" evidence="8 9">
    <location>
        <position position="282"/>
    </location>
</feature>
<accession>A0A674DRP4</accession>
<evidence type="ECO:0000259" key="11">
    <source>
        <dbReference type="PROSITE" id="PS50203"/>
    </source>
</evidence>
<keyword evidence="6 9" id="KW-0788">Thiol protease</keyword>
<dbReference type="InterPro" id="IPR036213">
    <property type="entry name" value="Calpain_III_sf"/>
</dbReference>
<evidence type="ECO:0000256" key="7">
    <source>
        <dbReference type="ARBA" id="ARBA00022837"/>
    </source>
</evidence>
<dbReference type="Gene3D" id="1.10.238.10">
    <property type="entry name" value="EF-hand"/>
    <property type="match status" value="1"/>
</dbReference>
<dbReference type="FunFam" id="3.90.70.10:FF:000001">
    <property type="entry name" value="Calpain-1 catalytic subunit"/>
    <property type="match status" value="1"/>
</dbReference>
<keyword evidence="5 9" id="KW-0378">Hydrolase</keyword>
<evidence type="ECO:0000256" key="6">
    <source>
        <dbReference type="ARBA" id="ARBA00022807"/>
    </source>
</evidence>
<dbReference type="PROSITE" id="PS50203">
    <property type="entry name" value="CALPAIN_CAT"/>
    <property type="match status" value="1"/>
</dbReference>
<dbReference type="AlphaFoldDB" id="A0A674DRP4"/>
<dbReference type="PANTHER" id="PTHR10183">
    <property type="entry name" value="CALPAIN"/>
    <property type="match status" value="1"/>
</dbReference>
<dbReference type="PROSITE" id="PS00018">
    <property type="entry name" value="EF_HAND_1"/>
    <property type="match status" value="1"/>
</dbReference>
<dbReference type="SMART" id="SM00230">
    <property type="entry name" value="CysPc"/>
    <property type="match status" value="1"/>
</dbReference>
<dbReference type="GeneTree" id="ENSGT00940000154784"/>
<evidence type="ECO:0000256" key="2">
    <source>
        <dbReference type="ARBA" id="ARBA00022670"/>
    </source>
</evidence>
<evidence type="ECO:0000313" key="14">
    <source>
        <dbReference type="Proteomes" id="UP000472277"/>
    </source>
</evidence>